<sequence>MISSILLAGTEIHFLVPGSHSDTIVKIIEKELEKPYTSWSEIDPYLLINAIMKLNESGRIPKSTFHLTPLEIAQILKLIDEISEKRL</sequence>
<dbReference type="AlphaFoldDB" id="A0A828Z5J4"/>
<protein>
    <submittedName>
        <fullName evidence="1">Uncharacterized protein</fullName>
    </submittedName>
</protein>
<evidence type="ECO:0000313" key="2">
    <source>
        <dbReference type="Proteomes" id="UP000001338"/>
    </source>
</evidence>
<name>A0A828Z5J4_9LEPT</name>
<reference evidence="1 2" key="1">
    <citation type="submission" date="2012-10" db="EMBL/GenBank/DDBJ databases">
        <authorList>
            <person name="Harkins D.M."/>
            <person name="Durkin A.S."/>
            <person name="Brinkac L.M."/>
            <person name="Haft D.H."/>
            <person name="Selengut J.D."/>
            <person name="Sanka R."/>
            <person name="DePew J."/>
            <person name="Purushe J."/>
            <person name="Whelen A.C."/>
            <person name="Vinetz J.M."/>
            <person name="Sutton G.G."/>
            <person name="Nierman W.C."/>
            <person name="Fouts D.E."/>
        </authorList>
    </citation>
    <scope>NUCLEOTIDE SEQUENCE [LARGE SCALE GENOMIC DNA]</scope>
    <source>
        <strain evidence="1 2">2006001853</strain>
    </source>
</reference>
<gene>
    <name evidence="1" type="ORF">LEP1GSC036_3942</name>
</gene>
<comment type="caution">
    <text evidence="1">The sequence shown here is derived from an EMBL/GenBank/DDBJ whole genome shotgun (WGS) entry which is preliminary data.</text>
</comment>
<accession>A0A828Z5J4</accession>
<dbReference type="Proteomes" id="UP000001338">
    <property type="component" value="Unassembled WGS sequence"/>
</dbReference>
<dbReference type="EMBL" id="AFLV02000005">
    <property type="protein sequence ID" value="EKR66305.1"/>
    <property type="molecule type" value="Genomic_DNA"/>
</dbReference>
<organism evidence="1 2">
    <name type="scientific">Leptospira weilii str. 2006001853</name>
    <dbReference type="NCBI Taxonomy" id="1001589"/>
    <lineage>
        <taxon>Bacteria</taxon>
        <taxon>Pseudomonadati</taxon>
        <taxon>Spirochaetota</taxon>
        <taxon>Spirochaetia</taxon>
        <taxon>Leptospirales</taxon>
        <taxon>Leptospiraceae</taxon>
        <taxon>Leptospira</taxon>
    </lineage>
</organism>
<evidence type="ECO:0000313" key="1">
    <source>
        <dbReference type="EMBL" id="EKR66305.1"/>
    </source>
</evidence>
<proteinExistence type="predicted"/>